<dbReference type="OrthoDB" id="5360192at2"/>
<feature type="transmembrane region" description="Helical" evidence="1">
    <location>
        <begin position="33"/>
        <end position="52"/>
    </location>
</feature>
<comment type="caution">
    <text evidence="2">The sequence shown here is derived from an EMBL/GenBank/DDBJ whole genome shotgun (WGS) entry which is preliminary data.</text>
</comment>
<evidence type="ECO:0000256" key="1">
    <source>
        <dbReference type="SAM" id="Phobius"/>
    </source>
</evidence>
<proteinExistence type="predicted"/>
<accession>A0A4V1ZCS2</accession>
<evidence type="ECO:0000313" key="2">
    <source>
        <dbReference type="EMBL" id="RYU93650.1"/>
    </source>
</evidence>
<dbReference type="InterPro" id="IPR021257">
    <property type="entry name" value="DUF2809"/>
</dbReference>
<feature type="transmembrane region" description="Helical" evidence="1">
    <location>
        <begin position="59"/>
        <end position="78"/>
    </location>
</feature>
<feature type="transmembrane region" description="Helical" evidence="1">
    <location>
        <begin position="7"/>
        <end position="27"/>
    </location>
</feature>
<sequence>MFTFRRGYALLALIFFIIEVLIALYVHDAFVRPILGDYLVMFLMYCFVFAFYNTHFMKASIAVLLFAYLIETVQYFHFVQLMGLEKYKVLIVVLGSSFSWYDMLAYTLGFLTIVLIENRRAGATNSILKQKKLSSYE</sequence>
<gene>
    <name evidence="2" type="ORF">EWM59_21195</name>
</gene>
<keyword evidence="3" id="KW-1185">Reference proteome</keyword>
<protein>
    <submittedName>
        <fullName evidence="2">DUF2809 domain-containing protein</fullName>
    </submittedName>
</protein>
<name>A0A4V1ZCS2_9BACT</name>
<feature type="transmembrane region" description="Helical" evidence="1">
    <location>
        <begin position="98"/>
        <end position="116"/>
    </location>
</feature>
<evidence type="ECO:0000313" key="3">
    <source>
        <dbReference type="Proteomes" id="UP000293162"/>
    </source>
</evidence>
<dbReference type="Pfam" id="PF10990">
    <property type="entry name" value="DUF2809"/>
    <property type="match status" value="1"/>
</dbReference>
<dbReference type="AlphaFoldDB" id="A0A4V1ZCS2"/>
<dbReference type="EMBL" id="SEWF01000040">
    <property type="protein sequence ID" value="RYU93650.1"/>
    <property type="molecule type" value="Genomic_DNA"/>
</dbReference>
<dbReference type="RefSeq" id="WP_130023256.1">
    <property type="nucleotide sequence ID" value="NZ_SEWF01000040.1"/>
</dbReference>
<keyword evidence="1" id="KW-0812">Transmembrane</keyword>
<keyword evidence="1" id="KW-1133">Transmembrane helix</keyword>
<keyword evidence="1" id="KW-0472">Membrane</keyword>
<organism evidence="2 3">
    <name type="scientific">Emticicia agri</name>
    <dbReference type="NCBI Taxonomy" id="2492393"/>
    <lineage>
        <taxon>Bacteria</taxon>
        <taxon>Pseudomonadati</taxon>
        <taxon>Bacteroidota</taxon>
        <taxon>Cytophagia</taxon>
        <taxon>Cytophagales</taxon>
        <taxon>Leadbetterellaceae</taxon>
        <taxon>Emticicia</taxon>
    </lineage>
</organism>
<dbReference type="Proteomes" id="UP000293162">
    <property type="component" value="Unassembled WGS sequence"/>
</dbReference>
<reference evidence="2 3" key="1">
    <citation type="submission" date="2019-02" db="EMBL/GenBank/DDBJ databases">
        <title>Bacterial novel species Emticicia sp. 17J42-9 isolated from soil.</title>
        <authorList>
            <person name="Jung H.-Y."/>
        </authorList>
    </citation>
    <scope>NUCLEOTIDE SEQUENCE [LARGE SCALE GENOMIC DNA]</scope>
    <source>
        <strain evidence="2 3">17J42-9</strain>
    </source>
</reference>